<organism evidence="1 2">
    <name type="scientific">Persea americana</name>
    <name type="common">Avocado</name>
    <dbReference type="NCBI Taxonomy" id="3435"/>
    <lineage>
        <taxon>Eukaryota</taxon>
        <taxon>Viridiplantae</taxon>
        <taxon>Streptophyta</taxon>
        <taxon>Embryophyta</taxon>
        <taxon>Tracheophyta</taxon>
        <taxon>Spermatophyta</taxon>
        <taxon>Magnoliopsida</taxon>
        <taxon>Magnoliidae</taxon>
        <taxon>Laurales</taxon>
        <taxon>Lauraceae</taxon>
        <taxon>Persea</taxon>
    </lineage>
</organism>
<dbReference type="Proteomes" id="UP001234297">
    <property type="component" value="Chromosome 3"/>
</dbReference>
<accession>A0ACC2LQ01</accession>
<evidence type="ECO:0000313" key="1">
    <source>
        <dbReference type="EMBL" id="KAJ8635440.1"/>
    </source>
</evidence>
<comment type="caution">
    <text evidence="1">The sequence shown here is derived from an EMBL/GenBank/DDBJ whole genome shotgun (WGS) entry which is preliminary data.</text>
</comment>
<sequence length="326" mass="35781">MDDYLERAKQLADSLAASGHPMPESNLQQGQMTSDPLSPFANAALKSSPQPSSSNNRGRGAANHTGQRSCPQSASGPCQLCGRRNHAAASYCVPDRPSWRLVDRCTAHGMTELPINQGPPAEFSTHEQQQMQPRVDVLVARTHGNDHVSTTPLTASSQIPHDDRLIMDSSNQEHLQSANDYTPGLVSHPAGSTDGGTPSGAPQRRIQPSHDTYHVVTRSKSDIFKPKVLLATKHPLQHGDIIEPTCFSEAIKDLNFYNAMSQELNALLHNGTWILVPQRPQMNIVGCKWVFKLEKSKWIIDYGETFSTVVKPCTIRTVLSIALNMH</sequence>
<dbReference type="EMBL" id="CM056811">
    <property type="protein sequence ID" value="KAJ8635440.1"/>
    <property type="molecule type" value="Genomic_DNA"/>
</dbReference>
<reference evidence="1 2" key="1">
    <citation type="journal article" date="2022" name="Hortic Res">
        <title>A haplotype resolved chromosomal level avocado genome allows analysis of novel avocado genes.</title>
        <authorList>
            <person name="Nath O."/>
            <person name="Fletcher S.J."/>
            <person name="Hayward A."/>
            <person name="Shaw L.M."/>
            <person name="Masouleh A.K."/>
            <person name="Furtado A."/>
            <person name="Henry R.J."/>
            <person name="Mitter N."/>
        </authorList>
    </citation>
    <scope>NUCLEOTIDE SEQUENCE [LARGE SCALE GENOMIC DNA]</scope>
    <source>
        <strain evidence="2">cv. Hass</strain>
    </source>
</reference>
<evidence type="ECO:0000313" key="2">
    <source>
        <dbReference type="Proteomes" id="UP001234297"/>
    </source>
</evidence>
<proteinExistence type="predicted"/>
<gene>
    <name evidence="1" type="ORF">MRB53_009707</name>
</gene>
<protein>
    <submittedName>
        <fullName evidence="1">Uncharacterized protein</fullName>
    </submittedName>
</protein>
<name>A0ACC2LQ01_PERAE</name>
<keyword evidence="2" id="KW-1185">Reference proteome</keyword>